<name>A0A1M6SQ67_9BACT</name>
<feature type="compositionally biased region" description="Polar residues" evidence="1">
    <location>
        <begin position="111"/>
        <end position="123"/>
    </location>
</feature>
<feature type="region of interest" description="Disordered" evidence="1">
    <location>
        <begin position="94"/>
        <end position="123"/>
    </location>
</feature>
<evidence type="ECO:0000313" key="2">
    <source>
        <dbReference type="EMBL" id="SHK46728.1"/>
    </source>
</evidence>
<evidence type="ECO:0000256" key="1">
    <source>
        <dbReference type="SAM" id="MobiDB-lite"/>
    </source>
</evidence>
<gene>
    <name evidence="2" type="ORF">SAMN05720469_10711</name>
</gene>
<feature type="region of interest" description="Disordered" evidence="1">
    <location>
        <begin position="158"/>
        <end position="201"/>
    </location>
</feature>
<dbReference type="Proteomes" id="UP000184275">
    <property type="component" value="Unassembled WGS sequence"/>
</dbReference>
<dbReference type="AlphaFoldDB" id="A0A1M6SQ67"/>
<evidence type="ECO:0000313" key="3">
    <source>
        <dbReference type="Proteomes" id="UP000184275"/>
    </source>
</evidence>
<dbReference type="RefSeq" id="WP_073303156.1">
    <property type="nucleotide sequence ID" value="NZ_FRAW01000007.1"/>
</dbReference>
<organism evidence="2 3">
    <name type="scientific">Fibrobacter intestinalis</name>
    <dbReference type="NCBI Taxonomy" id="28122"/>
    <lineage>
        <taxon>Bacteria</taxon>
        <taxon>Pseudomonadati</taxon>
        <taxon>Fibrobacterota</taxon>
        <taxon>Fibrobacteria</taxon>
        <taxon>Fibrobacterales</taxon>
        <taxon>Fibrobacteraceae</taxon>
        <taxon>Fibrobacter</taxon>
    </lineage>
</organism>
<keyword evidence="3" id="KW-1185">Reference proteome</keyword>
<evidence type="ECO:0008006" key="4">
    <source>
        <dbReference type="Google" id="ProtNLM"/>
    </source>
</evidence>
<feature type="compositionally biased region" description="Low complexity" evidence="1">
    <location>
        <begin position="165"/>
        <end position="193"/>
    </location>
</feature>
<reference evidence="3" key="1">
    <citation type="submission" date="2016-11" db="EMBL/GenBank/DDBJ databases">
        <authorList>
            <person name="Varghese N."/>
            <person name="Submissions S."/>
        </authorList>
    </citation>
    <scope>NUCLEOTIDE SEQUENCE [LARGE SCALE GENOMIC DNA]</scope>
    <source>
        <strain evidence="3">UWOS</strain>
    </source>
</reference>
<accession>A0A1M6SQ67</accession>
<protein>
    <recommendedName>
        <fullName evidence="4">PD-(D/E)XK nuclease family transposase</fullName>
    </recommendedName>
</protein>
<dbReference type="EMBL" id="FRAW01000007">
    <property type="protein sequence ID" value="SHK46728.1"/>
    <property type="molecule type" value="Genomic_DNA"/>
</dbReference>
<proteinExistence type="predicted"/>
<feature type="compositionally biased region" description="Low complexity" evidence="1">
    <location>
        <begin position="94"/>
        <end position="109"/>
    </location>
</feature>
<sequence>MKRYEDLDITDNFMLQKHPRLSNKNEASSFLLRSPCGVFAKVFSNEDVAKDFLQDVLKITIEKIEVVSEASAQEDPFHKSVRFDVLVREEPLSASESASELKSASLPKSPGNPNSWISKTPRTASGTGRYFDIELQMDDTGELPKRARYYQGMCDLDALGKGRTTRNSRSNTFSSSARRTSSGRTSPSTGSRTVRIPTRAS</sequence>